<evidence type="ECO:0000256" key="9">
    <source>
        <dbReference type="ARBA" id="ARBA00023242"/>
    </source>
</evidence>
<evidence type="ECO:0000256" key="11">
    <source>
        <dbReference type="RuleBase" id="RU003781"/>
    </source>
</evidence>
<dbReference type="GO" id="GO:0000166">
    <property type="term" value="F:nucleotide binding"/>
    <property type="evidence" value="ECO:0007669"/>
    <property type="project" value="UniProtKB-KW"/>
</dbReference>
<evidence type="ECO:0000256" key="10">
    <source>
        <dbReference type="HAMAP-Rule" id="MF_03148"/>
    </source>
</evidence>
<keyword evidence="8 10" id="KW-0464">Manganese</keyword>
<dbReference type="GO" id="GO:0036221">
    <property type="term" value="F:UTP diphosphatase activity"/>
    <property type="evidence" value="ECO:0007669"/>
    <property type="project" value="EnsemblFungi"/>
</dbReference>
<comment type="function">
    <text evidence="10">Pyrophosphatase that hydrolyzes non-canonical purine nucleotides such as inosine triphosphate (ITP), deoxyinosine triphosphate (dITP) or xanthosine 5'-triphosphate (XTP) to their respective monophosphate derivatives. The enzyme does not distinguish between the deoxy- and ribose forms. Probably excludes non-canonical purines from RNA and DNA precursor pools, thus preventing their incorporation into RNA and DNA and avoiding chromosomal lesions.</text>
</comment>
<keyword evidence="2 10" id="KW-0963">Cytoplasm</keyword>
<dbReference type="EMBL" id="HE580270">
    <property type="protein sequence ID" value="CCD24463.1"/>
    <property type="molecule type" value="Genomic_DNA"/>
</dbReference>
<dbReference type="GO" id="GO:0005737">
    <property type="term" value="C:cytoplasm"/>
    <property type="evidence" value="ECO:0007669"/>
    <property type="project" value="UniProtKB-SubCell"/>
</dbReference>
<keyword evidence="13" id="KW-1185">Reference proteome</keyword>
<dbReference type="HAMAP" id="MF_03148">
    <property type="entry name" value="HAM1_NTPase"/>
    <property type="match status" value="1"/>
</dbReference>
<dbReference type="GO" id="GO:0036217">
    <property type="term" value="F:dGTP diphosphatase activity"/>
    <property type="evidence" value="ECO:0007669"/>
    <property type="project" value="EnsemblFungi"/>
</dbReference>
<evidence type="ECO:0000313" key="12">
    <source>
        <dbReference type="EMBL" id="CCD24463.1"/>
    </source>
</evidence>
<keyword evidence="6 10" id="KW-0460">Magnesium</keyword>
<protein>
    <recommendedName>
        <fullName evidence="10">Inosine triphosphate pyrophosphatase</fullName>
        <shortName evidence="10">ITPase</shortName>
        <shortName evidence="10">Inosine triphosphatase</shortName>
        <ecNumber evidence="10">3.6.1.66</ecNumber>
    </recommendedName>
    <alternativeName>
        <fullName evidence="10">Non-canonical purine NTP pyrophosphatase</fullName>
    </alternativeName>
    <alternativeName>
        <fullName evidence="10">Non-standard purine NTP pyrophosphatase</fullName>
    </alternativeName>
    <alternativeName>
        <fullName evidence="10">Nucleoside-triphosphate diphosphatase</fullName>
    </alternativeName>
    <alternativeName>
        <fullName evidence="10">Nucleoside-triphosphate pyrophosphatase</fullName>
        <shortName evidence="10">NTPase</shortName>
    </alternativeName>
    <alternativeName>
        <fullName evidence="10">XTP/dITP diphosphatase</fullName>
    </alternativeName>
</protein>
<evidence type="ECO:0000256" key="7">
    <source>
        <dbReference type="ARBA" id="ARBA00023080"/>
    </source>
</evidence>
<comment type="subunit">
    <text evidence="10">Homodimer.</text>
</comment>
<evidence type="ECO:0000256" key="5">
    <source>
        <dbReference type="ARBA" id="ARBA00022801"/>
    </source>
</evidence>
<dbReference type="InterPro" id="IPR029001">
    <property type="entry name" value="ITPase-like_fam"/>
</dbReference>
<dbReference type="GO" id="GO:0009213">
    <property type="term" value="P:pyrimidine deoxyribonucleoside triphosphate catabolic process"/>
    <property type="evidence" value="ECO:0007669"/>
    <property type="project" value="EnsemblFungi"/>
</dbReference>
<dbReference type="Gene3D" id="3.90.950.10">
    <property type="match status" value="1"/>
</dbReference>
<dbReference type="GeneID" id="11494967"/>
<dbReference type="GO" id="GO:0036218">
    <property type="term" value="F:dTTP diphosphatase activity"/>
    <property type="evidence" value="ECO:0007669"/>
    <property type="project" value="EnsemblFungi"/>
</dbReference>
<comment type="catalytic activity">
    <reaction evidence="10">
        <text>dITP + H2O = dIMP + diphosphate + H(+)</text>
        <dbReference type="Rhea" id="RHEA:28342"/>
        <dbReference type="ChEBI" id="CHEBI:15377"/>
        <dbReference type="ChEBI" id="CHEBI:15378"/>
        <dbReference type="ChEBI" id="CHEBI:33019"/>
        <dbReference type="ChEBI" id="CHEBI:61194"/>
        <dbReference type="ChEBI" id="CHEBI:61382"/>
        <dbReference type="EC" id="3.6.1.66"/>
    </reaction>
</comment>
<comment type="catalytic activity">
    <reaction evidence="10">
        <text>XTP + H2O = XMP + diphosphate + H(+)</text>
        <dbReference type="Rhea" id="RHEA:28610"/>
        <dbReference type="ChEBI" id="CHEBI:15377"/>
        <dbReference type="ChEBI" id="CHEBI:15378"/>
        <dbReference type="ChEBI" id="CHEBI:33019"/>
        <dbReference type="ChEBI" id="CHEBI:57464"/>
        <dbReference type="ChEBI" id="CHEBI:61314"/>
        <dbReference type="EC" id="3.6.1.66"/>
    </reaction>
</comment>
<dbReference type="GO" id="GO:0046872">
    <property type="term" value="F:metal ion binding"/>
    <property type="evidence" value="ECO:0007669"/>
    <property type="project" value="UniProtKB-KW"/>
</dbReference>
<comment type="catalytic activity">
    <reaction evidence="10">
        <text>ITP + H2O = IMP + diphosphate + H(+)</text>
        <dbReference type="Rhea" id="RHEA:29399"/>
        <dbReference type="ChEBI" id="CHEBI:15377"/>
        <dbReference type="ChEBI" id="CHEBI:15378"/>
        <dbReference type="ChEBI" id="CHEBI:33019"/>
        <dbReference type="ChEBI" id="CHEBI:58053"/>
        <dbReference type="ChEBI" id="CHEBI:61402"/>
        <dbReference type="EC" id="3.6.1.66"/>
    </reaction>
</comment>
<evidence type="ECO:0000256" key="1">
    <source>
        <dbReference type="ARBA" id="ARBA00008023"/>
    </source>
</evidence>
<dbReference type="HOGENOM" id="CLU_082080_1_1_1"/>
<dbReference type="EC" id="3.6.1.66" evidence="10"/>
<evidence type="ECO:0000256" key="6">
    <source>
        <dbReference type="ARBA" id="ARBA00022842"/>
    </source>
</evidence>
<comment type="similarity">
    <text evidence="1 10 11">Belongs to the HAM1 NTPase family.</text>
</comment>
<reference evidence="12 13" key="1">
    <citation type="journal article" date="2011" name="Proc. Natl. Acad. Sci. U.S.A.">
        <title>Evolutionary erosion of yeast sex chromosomes by mating-type switching accidents.</title>
        <authorList>
            <person name="Gordon J.L."/>
            <person name="Armisen D."/>
            <person name="Proux-Wera E."/>
            <person name="Oheigeartaigh S.S."/>
            <person name="Byrne K.P."/>
            <person name="Wolfe K.H."/>
        </authorList>
    </citation>
    <scope>NUCLEOTIDE SEQUENCE [LARGE SCALE GENOMIC DNA]</scope>
    <source>
        <strain evidence="13">ATCC 10597 / BCRC 20456 / CBS 421 / NBRC 0211 / NRRL Y-12639</strain>
    </source>
</reference>
<dbReference type="PANTHER" id="PTHR11067">
    <property type="entry name" value="INOSINE TRIPHOSPHATE PYROPHOSPHATASE/HAM1 PROTEIN"/>
    <property type="match status" value="1"/>
</dbReference>
<organism evidence="12 13">
    <name type="scientific">Naumovozyma dairenensis (strain ATCC 10597 / BCRC 20456 / CBS 421 / NBRC 0211 / NRRL Y-12639)</name>
    <name type="common">Saccharomyces dairenensis</name>
    <dbReference type="NCBI Taxonomy" id="1071378"/>
    <lineage>
        <taxon>Eukaryota</taxon>
        <taxon>Fungi</taxon>
        <taxon>Dikarya</taxon>
        <taxon>Ascomycota</taxon>
        <taxon>Saccharomycotina</taxon>
        <taxon>Saccharomycetes</taxon>
        <taxon>Saccharomycetales</taxon>
        <taxon>Saccharomycetaceae</taxon>
        <taxon>Naumovozyma</taxon>
    </lineage>
</organism>
<gene>
    <name evidence="12" type="primary">NDAI0D01490</name>
    <name evidence="10" type="synonym">HAM1</name>
    <name evidence="12" type="ordered locus">NDAI_0D01490</name>
</gene>
<feature type="binding site" evidence="10">
    <location>
        <position position="46"/>
    </location>
    <ligand>
        <name>Mg(2+)</name>
        <dbReference type="ChEBI" id="CHEBI:18420"/>
    </ligand>
</feature>
<keyword evidence="7 10" id="KW-0546">Nucleotide metabolism</keyword>
<dbReference type="GO" id="GO:0035870">
    <property type="term" value="F:dITP diphosphatase activity"/>
    <property type="evidence" value="ECO:0007669"/>
    <property type="project" value="UniProtKB-UniRule"/>
</dbReference>
<comment type="subcellular location">
    <subcellularLocation>
        <location evidence="10">Cytoplasm</location>
    </subcellularLocation>
    <subcellularLocation>
        <location evidence="10">Nucleus</location>
    </subcellularLocation>
</comment>
<evidence type="ECO:0000256" key="2">
    <source>
        <dbReference type="ARBA" id="ARBA00022490"/>
    </source>
</evidence>
<keyword evidence="3 10" id="KW-0479">Metal-binding</keyword>
<feature type="binding site" evidence="10">
    <location>
        <begin position="152"/>
        <end position="155"/>
    </location>
    <ligand>
        <name>ITP</name>
        <dbReference type="ChEBI" id="CHEBI:61402"/>
    </ligand>
</feature>
<feature type="binding site" evidence="10">
    <location>
        <begin position="77"/>
        <end position="78"/>
    </location>
    <ligand>
        <name>ITP</name>
        <dbReference type="ChEBI" id="CHEBI:61402"/>
    </ligand>
</feature>
<evidence type="ECO:0000256" key="8">
    <source>
        <dbReference type="ARBA" id="ARBA00023211"/>
    </source>
</evidence>
<feature type="binding site" evidence="10">
    <location>
        <position position="77"/>
    </location>
    <ligand>
        <name>Mg(2+)</name>
        <dbReference type="ChEBI" id="CHEBI:18420"/>
    </ligand>
</feature>
<dbReference type="eggNOG" id="KOG3222">
    <property type="taxonomic scope" value="Eukaryota"/>
</dbReference>
<dbReference type="FunFam" id="3.90.950.10:FF:000009">
    <property type="entry name" value="Inosine triphosphate pyrophosphatase"/>
    <property type="match status" value="1"/>
</dbReference>
<dbReference type="STRING" id="1071378.G0W9K2"/>
<dbReference type="GO" id="GO:0008828">
    <property type="term" value="F:dATP diphosphatase activity"/>
    <property type="evidence" value="ECO:0007669"/>
    <property type="project" value="EnsemblFungi"/>
</dbReference>
<dbReference type="NCBIfam" id="TIGR00042">
    <property type="entry name" value="RdgB/HAM1 family non-canonical purine NTP pyrophosphatase"/>
    <property type="match status" value="1"/>
</dbReference>
<proteinExistence type="inferred from homology"/>
<dbReference type="KEGG" id="ndi:NDAI_0D01490"/>
<dbReference type="GO" id="GO:0047840">
    <property type="term" value="F:dCTP diphosphatase activity"/>
    <property type="evidence" value="ECO:0007669"/>
    <property type="project" value="EnsemblFungi"/>
</dbReference>
<dbReference type="GO" id="GO:0005634">
    <property type="term" value="C:nucleus"/>
    <property type="evidence" value="ECO:0007669"/>
    <property type="project" value="UniProtKB-SubCell"/>
</dbReference>
<feature type="binding site" evidence="10">
    <location>
        <position position="59"/>
    </location>
    <ligand>
        <name>ITP</name>
        <dbReference type="ChEBI" id="CHEBI:61402"/>
    </ligand>
</feature>
<evidence type="ECO:0000313" key="13">
    <source>
        <dbReference type="Proteomes" id="UP000000689"/>
    </source>
</evidence>
<dbReference type="PANTHER" id="PTHR11067:SF9">
    <property type="entry name" value="INOSINE TRIPHOSPHATE PYROPHOSPHATASE"/>
    <property type="match status" value="1"/>
</dbReference>
<dbReference type="CDD" id="cd00985">
    <property type="entry name" value="Maf_Ham1"/>
    <property type="match status" value="1"/>
</dbReference>
<dbReference type="Pfam" id="PF01725">
    <property type="entry name" value="Ham1p_like"/>
    <property type="match status" value="1"/>
</dbReference>
<dbReference type="GO" id="GO:0009117">
    <property type="term" value="P:nucleotide metabolic process"/>
    <property type="evidence" value="ECO:0007669"/>
    <property type="project" value="UniProtKB-KW"/>
</dbReference>
<accession>G0W9K2</accession>
<keyword evidence="9 10" id="KW-0539">Nucleus</keyword>
<keyword evidence="5 10" id="KW-0378">Hydrolase</keyword>
<sequence length="200" mass="22216">MTSAREIIFVTGNANKLKEVKMILAPSENEPSPSFTIVNEALDLEELQDIDLEAIALAKCKQAVQILGPGRPVFVEDTALRFDEFNGLPGAYIKWFVKSMGLAKIVQMLQPFENKGAEAVTTIVYADGKGQYHTFQGITRGTIVDSRGPTTFGWDSIFQPIEGKGQTYAEMEKKDKNLISQRGRAFAQLKDFLYNSSDNQ</sequence>
<keyword evidence="4 10" id="KW-0547">Nucleotide-binding</keyword>
<dbReference type="GO" id="GO:0036220">
    <property type="term" value="F:ITP diphosphatase activity"/>
    <property type="evidence" value="ECO:0007669"/>
    <property type="project" value="UniProtKB-UniRule"/>
</dbReference>
<dbReference type="OMA" id="YDPIFQP"/>
<dbReference type="GO" id="GO:0009217">
    <property type="term" value="P:purine deoxyribonucleoside triphosphate catabolic process"/>
    <property type="evidence" value="ECO:0007669"/>
    <property type="project" value="EnsemblFungi"/>
</dbReference>
<feature type="binding site" evidence="10">
    <location>
        <begin position="11"/>
        <end position="16"/>
    </location>
    <ligand>
        <name>ITP</name>
        <dbReference type="ChEBI" id="CHEBI:61402"/>
    </ligand>
</feature>
<comment type="cofactor">
    <cofactor evidence="10">
        <name>Mg(2+)</name>
        <dbReference type="ChEBI" id="CHEBI:18420"/>
    </cofactor>
    <cofactor evidence="10">
        <name>Mn(2+)</name>
        <dbReference type="ChEBI" id="CHEBI:29035"/>
    </cofactor>
    <text evidence="10">Binds 1 divalent metal cation per subunit; can use either Mg(2+) or Mn(2+).</text>
</comment>
<dbReference type="InterPro" id="IPR027502">
    <property type="entry name" value="ITPase"/>
</dbReference>
<evidence type="ECO:0000256" key="4">
    <source>
        <dbReference type="ARBA" id="ARBA00022741"/>
    </source>
</evidence>
<feature type="binding site" evidence="10">
    <location>
        <position position="176"/>
    </location>
    <ligand>
        <name>ITP</name>
        <dbReference type="ChEBI" id="CHEBI:61402"/>
    </ligand>
</feature>
<dbReference type="RefSeq" id="XP_003669706.1">
    <property type="nucleotide sequence ID" value="XM_003669658.1"/>
</dbReference>
<dbReference type="GO" id="GO:0036222">
    <property type="term" value="F:XTP diphosphatase activity"/>
    <property type="evidence" value="ECO:0007669"/>
    <property type="project" value="UniProtKB-UniRule"/>
</dbReference>
<dbReference type="AlphaFoldDB" id="G0W9K2"/>
<dbReference type="InterPro" id="IPR002637">
    <property type="entry name" value="RdgB/HAM1"/>
</dbReference>
<comment type="caution">
    <text evidence="10">Lacks conserved residue(s) required for the propagation of feature annotation.</text>
</comment>
<dbReference type="GO" id="GO:0004170">
    <property type="term" value="F:dUTP diphosphatase activity"/>
    <property type="evidence" value="ECO:0007669"/>
    <property type="project" value="EnsemblFungi"/>
</dbReference>
<evidence type="ECO:0000256" key="3">
    <source>
        <dbReference type="ARBA" id="ARBA00022723"/>
    </source>
</evidence>
<dbReference type="GO" id="GO:0036219">
    <property type="term" value="F:GTP diphosphatase activity"/>
    <property type="evidence" value="ECO:0007669"/>
    <property type="project" value="EnsemblFungi"/>
</dbReference>
<dbReference type="OrthoDB" id="6288734at2759"/>
<dbReference type="SUPFAM" id="SSF52972">
    <property type="entry name" value="ITPase-like"/>
    <property type="match status" value="1"/>
</dbReference>
<dbReference type="Proteomes" id="UP000000689">
    <property type="component" value="Chromosome 4"/>
</dbReference>
<name>G0W9K2_NAUDC</name>